<feature type="transmembrane region" description="Helical" evidence="1">
    <location>
        <begin position="89"/>
        <end position="110"/>
    </location>
</feature>
<keyword evidence="1" id="KW-0472">Membrane</keyword>
<reference evidence="3" key="1">
    <citation type="journal article" date="2011" name="Genome Biol.">
        <title>Comparative genomics of the social amoebae Dictyostelium discoideum and Dictyostelium purpureum.</title>
        <authorList>
            <consortium name="US DOE Joint Genome Institute (JGI-PGF)"/>
            <person name="Sucgang R."/>
            <person name="Kuo A."/>
            <person name="Tian X."/>
            <person name="Salerno W."/>
            <person name="Parikh A."/>
            <person name="Feasley C.L."/>
            <person name="Dalin E."/>
            <person name="Tu H."/>
            <person name="Huang E."/>
            <person name="Barry K."/>
            <person name="Lindquist E."/>
            <person name="Shapiro H."/>
            <person name="Bruce D."/>
            <person name="Schmutz J."/>
            <person name="Salamov A."/>
            <person name="Fey P."/>
            <person name="Gaudet P."/>
            <person name="Anjard C."/>
            <person name="Babu M.M."/>
            <person name="Basu S."/>
            <person name="Bushmanova Y."/>
            <person name="van der Wel H."/>
            <person name="Katoh-Kurasawa M."/>
            <person name="Dinh C."/>
            <person name="Coutinho P.M."/>
            <person name="Saito T."/>
            <person name="Elias M."/>
            <person name="Schaap P."/>
            <person name="Kay R.R."/>
            <person name="Henrissat B."/>
            <person name="Eichinger L."/>
            <person name="Rivero F."/>
            <person name="Putnam N.H."/>
            <person name="West C.M."/>
            <person name="Loomis W.F."/>
            <person name="Chisholm R.L."/>
            <person name="Shaulsky G."/>
            <person name="Strassmann J.E."/>
            <person name="Queller D.C."/>
            <person name="Kuspa A."/>
            <person name="Grigoriev I.V."/>
        </authorList>
    </citation>
    <scope>NUCLEOTIDE SEQUENCE [LARGE SCALE GENOMIC DNA]</scope>
    <source>
        <strain evidence="3">QSDP1</strain>
    </source>
</reference>
<dbReference type="InParanoid" id="F0Z8H4"/>
<feature type="transmembrane region" description="Helical" evidence="1">
    <location>
        <begin position="60"/>
        <end position="83"/>
    </location>
</feature>
<dbReference type="RefSeq" id="XP_003283714.1">
    <property type="nucleotide sequence ID" value="XM_003283666.1"/>
</dbReference>
<dbReference type="Proteomes" id="UP000001064">
    <property type="component" value="Unassembled WGS sequence"/>
</dbReference>
<dbReference type="GeneID" id="10509618"/>
<dbReference type="VEuPathDB" id="AmoebaDB:DICPUDRAFT_147439"/>
<name>F0Z8H4_DICPU</name>
<evidence type="ECO:0000313" key="2">
    <source>
        <dbReference type="EMBL" id="EGC39728.1"/>
    </source>
</evidence>
<keyword evidence="1" id="KW-1133">Transmembrane helix</keyword>
<evidence type="ECO:0000313" key="3">
    <source>
        <dbReference type="Proteomes" id="UP000001064"/>
    </source>
</evidence>
<keyword evidence="3" id="KW-1185">Reference proteome</keyword>
<sequence length="206" mass="23436">MASYNNTHKLPTESYGDIKTSILIVPTSLPPHLLNLITLEEYLEIIHQFKTFLEKRPSKFLKFLTIFGVTVLLCFFIPLTISLCLDSKIGIWVGAAVAGSLLILFITLLVRMANKMEADLVNYFNGINARYYSKGFSFFREIKVYGAGKNAKKVTNIFVRIYHPDLPLPTPPPQYLSYQNTQSSPQNLASDNFEPYVDEKTLIKNF</sequence>
<protein>
    <submittedName>
        <fullName evidence="2">Uncharacterized protein</fullName>
    </submittedName>
</protein>
<keyword evidence="1" id="KW-0812">Transmembrane</keyword>
<organism evidence="2 3">
    <name type="scientific">Dictyostelium purpureum</name>
    <name type="common">Slime mold</name>
    <dbReference type="NCBI Taxonomy" id="5786"/>
    <lineage>
        <taxon>Eukaryota</taxon>
        <taxon>Amoebozoa</taxon>
        <taxon>Evosea</taxon>
        <taxon>Eumycetozoa</taxon>
        <taxon>Dictyostelia</taxon>
        <taxon>Dictyosteliales</taxon>
        <taxon>Dictyosteliaceae</taxon>
        <taxon>Dictyostelium</taxon>
    </lineage>
</organism>
<proteinExistence type="predicted"/>
<dbReference type="EMBL" id="GL870952">
    <property type="protein sequence ID" value="EGC39728.1"/>
    <property type="molecule type" value="Genomic_DNA"/>
</dbReference>
<dbReference type="AlphaFoldDB" id="F0Z8H4"/>
<gene>
    <name evidence="2" type="ORF">DICPUDRAFT_147439</name>
</gene>
<evidence type="ECO:0000256" key="1">
    <source>
        <dbReference type="SAM" id="Phobius"/>
    </source>
</evidence>
<dbReference type="KEGG" id="dpp:DICPUDRAFT_147439"/>
<accession>F0Z8H4</accession>